<dbReference type="AlphaFoldDB" id="A0A7W7R118"/>
<evidence type="ECO:0000313" key="3">
    <source>
        <dbReference type="EMBL" id="MBB4923228.1"/>
    </source>
</evidence>
<evidence type="ECO:0000256" key="2">
    <source>
        <dbReference type="SAM" id="Phobius"/>
    </source>
</evidence>
<reference evidence="3 4" key="1">
    <citation type="submission" date="2020-08" db="EMBL/GenBank/DDBJ databases">
        <title>Sequencing the genomes of 1000 actinobacteria strains.</title>
        <authorList>
            <person name="Klenk H.-P."/>
        </authorList>
    </citation>
    <scope>NUCLEOTIDE SEQUENCE [LARGE SCALE GENOMIC DNA]</scope>
    <source>
        <strain evidence="3 4">DSM 41654</strain>
    </source>
</reference>
<accession>A0A7W7R118</accession>
<feature type="region of interest" description="Disordered" evidence="1">
    <location>
        <begin position="195"/>
        <end position="220"/>
    </location>
</feature>
<dbReference type="EMBL" id="JACHJV010000001">
    <property type="protein sequence ID" value="MBB4923228.1"/>
    <property type="molecule type" value="Genomic_DNA"/>
</dbReference>
<feature type="compositionally biased region" description="Pro residues" evidence="1">
    <location>
        <begin position="7"/>
        <end position="16"/>
    </location>
</feature>
<gene>
    <name evidence="3" type="ORF">FHR34_002221</name>
</gene>
<protein>
    <submittedName>
        <fullName evidence="3">Uncharacterized protein</fullName>
    </submittedName>
</protein>
<evidence type="ECO:0000313" key="4">
    <source>
        <dbReference type="Proteomes" id="UP000540506"/>
    </source>
</evidence>
<feature type="compositionally biased region" description="Low complexity" evidence="1">
    <location>
        <begin position="17"/>
        <end position="26"/>
    </location>
</feature>
<feature type="transmembrane region" description="Helical" evidence="2">
    <location>
        <begin position="81"/>
        <end position="104"/>
    </location>
</feature>
<proteinExistence type="predicted"/>
<name>A0A7W7R118_KITKI</name>
<feature type="region of interest" description="Disordered" evidence="1">
    <location>
        <begin position="1"/>
        <end position="64"/>
    </location>
</feature>
<organism evidence="3 4">
    <name type="scientific">Kitasatospora kifunensis</name>
    <name type="common">Streptomyces kifunensis</name>
    <dbReference type="NCBI Taxonomy" id="58351"/>
    <lineage>
        <taxon>Bacteria</taxon>
        <taxon>Bacillati</taxon>
        <taxon>Actinomycetota</taxon>
        <taxon>Actinomycetes</taxon>
        <taxon>Kitasatosporales</taxon>
        <taxon>Streptomycetaceae</taxon>
        <taxon>Kitasatospora</taxon>
    </lineage>
</organism>
<dbReference type="RefSeq" id="WP_184943629.1">
    <property type="nucleotide sequence ID" value="NZ_JACHJV010000001.1"/>
</dbReference>
<sequence length="272" mass="27981">MSEQNPWTPPTPPPAPGYGQPPGFGAPVPPPAAGYGQPQPGYGVPQQPGLPQQPGMPPQSGQPWPGAYYPVAPVKKSRRGLWITLGCVGGAIVIAGGVLVATVANTVSKLGTHTVVLPQTFQGLNSDPTNQLAQQMQSGLNGEVAAGVMDSTVATVYHSDSSDRGLVVYGGAGRIASPRTEEGSFWDNFESSAKSAHSTTFGPRQHPSPGPQGGVLSCEDATTGTETDAVCLWVDNSSLVVVMQTTASGTAPDLGKAAQDTRDFRAVAEVPK</sequence>
<keyword evidence="4" id="KW-1185">Reference proteome</keyword>
<keyword evidence="2" id="KW-1133">Transmembrane helix</keyword>
<evidence type="ECO:0000256" key="1">
    <source>
        <dbReference type="SAM" id="MobiDB-lite"/>
    </source>
</evidence>
<comment type="caution">
    <text evidence="3">The sequence shown here is derived from an EMBL/GenBank/DDBJ whole genome shotgun (WGS) entry which is preliminary data.</text>
</comment>
<dbReference type="Proteomes" id="UP000540506">
    <property type="component" value="Unassembled WGS sequence"/>
</dbReference>
<keyword evidence="2" id="KW-0812">Transmembrane</keyword>
<feature type="compositionally biased region" description="Low complexity" evidence="1">
    <location>
        <begin position="33"/>
        <end position="64"/>
    </location>
</feature>
<keyword evidence="2" id="KW-0472">Membrane</keyword>